<sequence length="125" mass="13395">MKFAQSLAPLAVLALTASPALATTSPAPAPARSASIPFANINGVRNWVAQGNQTIYFQNNGRRWYRAVLFAPSTDLPFATRIGIDSRPLGTLDKWGAVIVHGQRYPFQSFEQVDGPPAKASGKKG</sequence>
<keyword evidence="1" id="KW-0732">Signal</keyword>
<organism evidence="2 3">
    <name type="scientific">Sphingobium lignivorans</name>
    <dbReference type="NCBI Taxonomy" id="2735886"/>
    <lineage>
        <taxon>Bacteria</taxon>
        <taxon>Pseudomonadati</taxon>
        <taxon>Pseudomonadota</taxon>
        <taxon>Alphaproteobacteria</taxon>
        <taxon>Sphingomonadales</taxon>
        <taxon>Sphingomonadaceae</taxon>
        <taxon>Sphingobium</taxon>
    </lineage>
</organism>
<dbReference type="Proteomes" id="UP001138540">
    <property type="component" value="Unassembled WGS sequence"/>
</dbReference>
<accession>A0ABR6NEQ1</accession>
<gene>
    <name evidence="2" type="ORF">HNP60_001106</name>
</gene>
<evidence type="ECO:0000256" key="1">
    <source>
        <dbReference type="SAM" id="SignalP"/>
    </source>
</evidence>
<reference evidence="2 3" key="1">
    <citation type="submission" date="2020-08" db="EMBL/GenBank/DDBJ databases">
        <title>Exploring microbial biodiversity for novel pathways involved in the catabolism of aromatic compounds derived from lignin.</title>
        <authorList>
            <person name="Elkins J."/>
        </authorList>
    </citation>
    <scope>NUCLEOTIDE SEQUENCE [LARGE SCALE GENOMIC DNA]</scope>
    <source>
        <strain evidence="2 3">B1D3A</strain>
    </source>
</reference>
<feature type="signal peptide" evidence="1">
    <location>
        <begin position="1"/>
        <end position="22"/>
    </location>
</feature>
<dbReference type="InterPro" id="IPR045500">
    <property type="entry name" value="DUF6491"/>
</dbReference>
<protein>
    <submittedName>
        <fullName evidence="2">Uncharacterized protein</fullName>
    </submittedName>
</protein>
<dbReference type="EMBL" id="JACHKA010000001">
    <property type="protein sequence ID" value="MBB5985132.1"/>
    <property type="molecule type" value="Genomic_DNA"/>
</dbReference>
<feature type="chain" id="PRO_5045716566" evidence="1">
    <location>
        <begin position="23"/>
        <end position="125"/>
    </location>
</feature>
<dbReference type="RefSeq" id="WP_184151121.1">
    <property type="nucleotide sequence ID" value="NZ_JACHKA010000001.1"/>
</dbReference>
<comment type="caution">
    <text evidence="2">The sequence shown here is derived from an EMBL/GenBank/DDBJ whole genome shotgun (WGS) entry which is preliminary data.</text>
</comment>
<dbReference type="Pfam" id="PF20101">
    <property type="entry name" value="DUF6491"/>
    <property type="match status" value="1"/>
</dbReference>
<name>A0ABR6NEQ1_9SPHN</name>
<evidence type="ECO:0000313" key="3">
    <source>
        <dbReference type="Proteomes" id="UP001138540"/>
    </source>
</evidence>
<evidence type="ECO:0000313" key="2">
    <source>
        <dbReference type="EMBL" id="MBB5985132.1"/>
    </source>
</evidence>
<keyword evidence="3" id="KW-1185">Reference proteome</keyword>
<proteinExistence type="predicted"/>